<keyword evidence="1" id="KW-0812">Transmembrane</keyword>
<dbReference type="PANTHER" id="PTHR31286:SF99">
    <property type="entry name" value="DUF4283 DOMAIN-CONTAINING PROTEIN"/>
    <property type="match status" value="1"/>
</dbReference>
<evidence type="ECO:0000259" key="2">
    <source>
        <dbReference type="Pfam" id="PF14111"/>
    </source>
</evidence>
<dbReference type="InterPro" id="IPR025558">
    <property type="entry name" value="DUF4283"/>
</dbReference>
<evidence type="ECO:0000313" key="3">
    <source>
        <dbReference type="EMBL" id="KAJ9539038.1"/>
    </source>
</evidence>
<evidence type="ECO:0000256" key="1">
    <source>
        <dbReference type="SAM" id="Phobius"/>
    </source>
</evidence>
<organism evidence="3 4">
    <name type="scientific">Centaurea solstitialis</name>
    <name type="common">yellow star-thistle</name>
    <dbReference type="NCBI Taxonomy" id="347529"/>
    <lineage>
        <taxon>Eukaryota</taxon>
        <taxon>Viridiplantae</taxon>
        <taxon>Streptophyta</taxon>
        <taxon>Embryophyta</taxon>
        <taxon>Tracheophyta</taxon>
        <taxon>Spermatophyta</taxon>
        <taxon>Magnoliopsida</taxon>
        <taxon>eudicotyledons</taxon>
        <taxon>Gunneridae</taxon>
        <taxon>Pentapetalae</taxon>
        <taxon>asterids</taxon>
        <taxon>campanulids</taxon>
        <taxon>Asterales</taxon>
        <taxon>Asteraceae</taxon>
        <taxon>Carduoideae</taxon>
        <taxon>Cardueae</taxon>
        <taxon>Centaureinae</taxon>
        <taxon>Centaurea</taxon>
    </lineage>
</organism>
<feature type="transmembrane region" description="Helical" evidence="1">
    <location>
        <begin position="35"/>
        <end position="56"/>
    </location>
</feature>
<gene>
    <name evidence="3" type="ORF">OSB04_031771</name>
</gene>
<evidence type="ECO:0000313" key="4">
    <source>
        <dbReference type="Proteomes" id="UP001172457"/>
    </source>
</evidence>
<protein>
    <recommendedName>
        <fullName evidence="2">DUF4283 domain-containing protein</fullName>
    </recommendedName>
</protein>
<reference evidence="3" key="1">
    <citation type="submission" date="2023-03" db="EMBL/GenBank/DDBJ databases">
        <title>Chromosome-scale reference genome and RAD-based genetic map of yellow starthistle (Centaurea solstitialis) reveal putative structural variation and QTLs associated with invader traits.</title>
        <authorList>
            <person name="Reatini B."/>
            <person name="Cang F.A."/>
            <person name="Jiang Q."/>
            <person name="Mckibben M.T.W."/>
            <person name="Barker M.S."/>
            <person name="Rieseberg L.H."/>
            <person name="Dlugosch K.M."/>
        </authorList>
    </citation>
    <scope>NUCLEOTIDE SEQUENCE</scope>
    <source>
        <strain evidence="3">CAN-66</strain>
        <tissue evidence="3">Leaf</tissue>
    </source>
</reference>
<feature type="domain" description="DUF4283" evidence="2">
    <location>
        <begin position="186"/>
        <end position="263"/>
    </location>
</feature>
<keyword evidence="1" id="KW-1133">Transmembrane helix</keyword>
<sequence length="301" mass="32461">MTVVPPVVIAMATAVLGAAEVETTAAVVTGAMQSAAMVAVVVATIVITVMVAVVVLRQSAVNSHLFRSIAAGFSSHSSEKTIVLLILLRTKPIDVTGSCVRWRNLGRTSGICDCQSSATGGFFKWRMAFSLDVGDFGDSSSRLSFATVVGEKSNTGLEFFPLKDRKASSIAIPIDLAREAAKAYHTTIVGYFLGSRIPFPIVHRCLRNAWGKFGFNDVMMNNNGFFFIKFNDKGGSTRALEEGMIMIRNAPLFVGPWDPSKGLTRPSHYSCPLWVKFHNVPLVLFNPEGISRIASALGVPK</sequence>
<keyword evidence="4" id="KW-1185">Reference proteome</keyword>
<proteinExistence type="predicted"/>
<dbReference type="Pfam" id="PF14111">
    <property type="entry name" value="DUF4283"/>
    <property type="match status" value="1"/>
</dbReference>
<comment type="caution">
    <text evidence="3">The sequence shown here is derived from an EMBL/GenBank/DDBJ whole genome shotgun (WGS) entry which is preliminary data.</text>
</comment>
<dbReference type="AlphaFoldDB" id="A0AA38SB13"/>
<dbReference type="Proteomes" id="UP001172457">
    <property type="component" value="Chromosome 8"/>
</dbReference>
<dbReference type="InterPro" id="IPR040256">
    <property type="entry name" value="At4g02000-like"/>
</dbReference>
<keyword evidence="1" id="KW-0472">Membrane</keyword>
<name>A0AA38SB13_9ASTR</name>
<dbReference type="PANTHER" id="PTHR31286">
    <property type="entry name" value="GLYCINE-RICH CELL WALL STRUCTURAL PROTEIN 1.8-LIKE"/>
    <property type="match status" value="1"/>
</dbReference>
<accession>A0AA38SB13</accession>
<dbReference type="EMBL" id="JARYMX010000008">
    <property type="protein sequence ID" value="KAJ9539038.1"/>
    <property type="molecule type" value="Genomic_DNA"/>
</dbReference>